<organism evidence="1 2">
    <name type="scientific">Actinoplanes lutulentus</name>
    <dbReference type="NCBI Taxonomy" id="1287878"/>
    <lineage>
        <taxon>Bacteria</taxon>
        <taxon>Bacillati</taxon>
        <taxon>Actinomycetota</taxon>
        <taxon>Actinomycetes</taxon>
        <taxon>Micromonosporales</taxon>
        <taxon>Micromonosporaceae</taxon>
        <taxon>Actinoplanes</taxon>
    </lineage>
</organism>
<gene>
    <name evidence="1" type="ORF">B0I29_105253</name>
</gene>
<evidence type="ECO:0000313" key="1">
    <source>
        <dbReference type="EMBL" id="RAK38305.1"/>
    </source>
</evidence>
<dbReference type="RefSeq" id="WP_111649401.1">
    <property type="nucleotide sequence ID" value="NZ_JACHWI010000002.1"/>
</dbReference>
<protein>
    <submittedName>
        <fullName evidence="1">Uncharacterized protein</fullName>
    </submittedName>
</protein>
<accession>A0A327ZFR0</accession>
<sequence length="86" mass="9082">MELDGNALGGDLSTVFATDVTDAVFVCAGCKHSGVVATLRVWEPAPGLVGRCPNCTDVIVRLVRTPTRVFLTLTGASRLEIPVEQP</sequence>
<proteinExistence type="predicted"/>
<comment type="caution">
    <text evidence="1">The sequence shown here is derived from an EMBL/GenBank/DDBJ whole genome shotgun (WGS) entry which is preliminary data.</text>
</comment>
<dbReference type="EMBL" id="QLMJ01000005">
    <property type="protein sequence ID" value="RAK38305.1"/>
    <property type="molecule type" value="Genomic_DNA"/>
</dbReference>
<dbReference type="AlphaFoldDB" id="A0A327ZFR0"/>
<keyword evidence="2" id="KW-1185">Reference proteome</keyword>
<dbReference type="Pfam" id="PF20120">
    <property type="entry name" value="DUF6510"/>
    <property type="match status" value="1"/>
</dbReference>
<dbReference type="InterPro" id="IPR045423">
    <property type="entry name" value="DUF6510"/>
</dbReference>
<dbReference type="Proteomes" id="UP000249341">
    <property type="component" value="Unassembled WGS sequence"/>
</dbReference>
<dbReference type="OrthoDB" id="165401at2"/>
<evidence type="ECO:0000313" key="2">
    <source>
        <dbReference type="Proteomes" id="UP000249341"/>
    </source>
</evidence>
<name>A0A327ZFR0_9ACTN</name>
<reference evidence="1 2" key="1">
    <citation type="submission" date="2018-06" db="EMBL/GenBank/DDBJ databases">
        <title>Genomic Encyclopedia of Type Strains, Phase III (KMG-III): the genomes of soil and plant-associated and newly described type strains.</title>
        <authorList>
            <person name="Whitman W."/>
        </authorList>
    </citation>
    <scope>NUCLEOTIDE SEQUENCE [LARGE SCALE GENOMIC DNA]</scope>
    <source>
        <strain evidence="1 2">CGMCC 4.7090</strain>
    </source>
</reference>